<reference evidence="2 3" key="1">
    <citation type="journal article" date="2019" name="Sci. Rep.">
        <title>A multi-omics analysis of the grapevine pathogen Lasiodiplodia theobromae reveals that temperature affects the expression of virulence- and pathogenicity-related genes.</title>
        <authorList>
            <person name="Felix C."/>
            <person name="Meneses R."/>
            <person name="Goncalves M.F.M."/>
            <person name="Tilleman L."/>
            <person name="Duarte A.S."/>
            <person name="Jorrin-Novo J.V."/>
            <person name="Van de Peer Y."/>
            <person name="Deforce D."/>
            <person name="Van Nieuwerburgh F."/>
            <person name="Esteves A.C."/>
            <person name="Alves A."/>
        </authorList>
    </citation>
    <scope>NUCLEOTIDE SEQUENCE [LARGE SCALE GENOMIC DNA]</scope>
    <source>
        <strain evidence="2 3">LA-SOL3</strain>
    </source>
</reference>
<sequence length="118" mass="11959">MLSLASGRTLPDSGDSTPNGSSSLSTFVTDVAAADSTPPVADPVLGLAASASDTKFCTNRKEGIQAGDCSKTKGFGYASAHNCGGGNHYSCKRGGNVECLTLKAAKKQGLEGGYCYTE</sequence>
<evidence type="ECO:0000313" key="2">
    <source>
        <dbReference type="EMBL" id="KAB2569717.1"/>
    </source>
</evidence>
<dbReference type="OrthoDB" id="10386978at2759"/>
<dbReference type="Proteomes" id="UP000325902">
    <property type="component" value="Unassembled WGS sequence"/>
</dbReference>
<gene>
    <name evidence="2" type="ORF">DBV05_g11611</name>
</gene>
<name>A0A5N5CWH6_9PEZI</name>
<keyword evidence="3" id="KW-1185">Reference proteome</keyword>
<feature type="region of interest" description="Disordered" evidence="1">
    <location>
        <begin position="1"/>
        <end position="22"/>
    </location>
</feature>
<dbReference type="AlphaFoldDB" id="A0A5N5CWH6"/>
<evidence type="ECO:0000256" key="1">
    <source>
        <dbReference type="SAM" id="MobiDB-lite"/>
    </source>
</evidence>
<accession>A0A5N5CWH6</accession>
<proteinExistence type="predicted"/>
<protein>
    <submittedName>
        <fullName evidence="2">Uncharacterized protein</fullName>
    </submittedName>
</protein>
<evidence type="ECO:0000313" key="3">
    <source>
        <dbReference type="Proteomes" id="UP000325902"/>
    </source>
</evidence>
<comment type="caution">
    <text evidence="2">The sequence shown here is derived from an EMBL/GenBank/DDBJ whole genome shotgun (WGS) entry which is preliminary data.</text>
</comment>
<dbReference type="EMBL" id="VCHE01000173">
    <property type="protein sequence ID" value="KAB2569717.1"/>
    <property type="molecule type" value="Genomic_DNA"/>
</dbReference>
<organism evidence="2 3">
    <name type="scientific">Lasiodiplodia theobromae</name>
    <dbReference type="NCBI Taxonomy" id="45133"/>
    <lineage>
        <taxon>Eukaryota</taxon>
        <taxon>Fungi</taxon>
        <taxon>Dikarya</taxon>
        <taxon>Ascomycota</taxon>
        <taxon>Pezizomycotina</taxon>
        <taxon>Dothideomycetes</taxon>
        <taxon>Dothideomycetes incertae sedis</taxon>
        <taxon>Botryosphaeriales</taxon>
        <taxon>Botryosphaeriaceae</taxon>
        <taxon>Lasiodiplodia</taxon>
    </lineage>
</organism>